<keyword evidence="1" id="KW-0812">Transmembrane</keyword>
<evidence type="ECO:0000256" key="1">
    <source>
        <dbReference type="SAM" id="Phobius"/>
    </source>
</evidence>
<evidence type="ECO:0000313" key="2">
    <source>
        <dbReference type="EMBL" id="OLP89700.1"/>
    </source>
</evidence>
<reference evidence="2 3" key="1">
    <citation type="submission" date="2016-02" db="EMBL/GenBank/DDBJ databases">
        <title>Genome analysis of coral dinoflagellate symbionts highlights evolutionary adaptations to a symbiotic lifestyle.</title>
        <authorList>
            <person name="Aranda M."/>
            <person name="Li Y."/>
            <person name="Liew Y.J."/>
            <person name="Baumgarten S."/>
            <person name="Simakov O."/>
            <person name="Wilson M."/>
            <person name="Piel J."/>
            <person name="Ashoor H."/>
            <person name="Bougouffa S."/>
            <person name="Bajic V.B."/>
            <person name="Ryu T."/>
            <person name="Ravasi T."/>
            <person name="Bayer T."/>
            <person name="Micklem G."/>
            <person name="Kim H."/>
            <person name="Bhak J."/>
            <person name="Lajeunesse T.C."/>
            <person name="Voolstra C.R."/>
        </authorList>
    </citation>
    <scope>NUCLEOTIDE SEQUENCE [LARGE SCALE GENOMIC DNA]</scope>
    <source>
        <strain evidence="2 3">CCMP2467</strain>
    </source>
</reference>
<organism evidence="2 3">
    <name type="scientific">Symbiodinium microadriaticum</name>
    <name type="common">Dinoflagellate</name>
    <name type="synonym">Zooxanthella microadriatica</name>
    <dbReference type="NCBI Taxonomy" id="2951"/>
    <lineage>
        <taxon>Eukaryota</taxon>
        <taxon>Sar</taxon>
        <taxon>Alveolata</taxon>
        <taxon>Dinophyceae</taxon>
        <taxon>Suessiales</taxon>
        <taxon>Symbiodiniaceae</taxon>
        <taxon>Symbiodinium</taxon>
    </lineage>
</organism>
<dbReference type="EMBL" id="LSRX01000749">
    <property type="protein sequence ID" value="OLP89700.1"/>
    <property type="molecule type" value="Genomic_DNA"/>
</dbReference>
<evidence type="ECO:0000313" key="3">
    <source>
        <dbReference type="Proteomes" id="UP000186817"/>
    </source>
</evidence>
<comment type="caution">
    <text evidence="2">The sequence shown here is derived from an EMBL/GenBank/DDBJ whole genome shotgun (WGS) entry which is preliminary data.</text>
</comment>
<keyword evidence="1" id="KW-1133">Transmembrane helix</keyword>
<name>A0A1Q9D3F2_SYMMI</name>
<keyword evidence="3" id="KW-1185">Reference proteome</keyword>
<sequence>MHGKAMPKLDLLHRLWPKTAVWSVGAQNMSSYRKDRKLAPLMQEVPTSWWLRPREEENRRQILLRLVMKTTRMIVIMIVMMMMMVMMVMVIMLMAMAGDDHDWADDDDNDDGHDDRGVDGVGMDLADEGGYRAVVLILHVLWALRQVKVPA</sequence>
<gene>
    <name evidence="2" type="ORF">AK812_SmicGene28833</name>
</gene>
<protein>
    <submittedName>
        <fullName evidence="2">Uncharacterized protein</fullName>
    </submittedName>
</protein>
<dbReference type="AlphaFoldDB" id="A0A1Q9D3F2"/>
<dbReference type="Proteomes" id="UP000186817">
    <property type="component" value="Unassembled WGS sequence"/>
</dbReference>
<feature type="transmembrane region" description="Helical" evidence="1">
    <location>
        <begin position="74"/>
        <end position="97"/>
    </location>
</feature>
<proteinExistence type="predicted"/>
<keyword evidence="1" id="KW-0472">Membrane</keyword>
<accession>A0A1Q9D3F2</accession>